<keyword evidence="11" id="KW-1185">Reference proteome</keyword>
<keyword evidence="8" id="KW-0665">Pyrimidine biosynthesis</keyword>
<evidence type="ECO:0000256" key="4">
    <source>
        <dbReference type="ARBA" id="ARBA00022741"/>
    </source>
</evidence>
<name>A0A5A5T6U9_9CHLR</name>
<comment type="catalytic activity">
    <reaction evidence="8">
        <text>L-glutamine + H2O = L-glutamate + NH4(+)</text>
        <dbReference type="Rhea" id="RHEA:15889"/>
        <dbReference type="ChEBI" id="CHEBI:15377"/>
        <dbReference type="ChEBI" id="CHEBI:28938"/>
        <dbReference type="ChEBI" id="CHEBI:29985"/>
        <dbReference type="ChEBI" id="CHEBI:58359"/>
    </reaction>
</comment>
<comment type="function">
    <text evidence="8">Small subunit of the glutamine-dependent carbamoyl phosphate synthetase (CPSase). CPSase catalyzes the formation of carbamoyl phosphate from the ammonia moiety of glutamine, carbonate, and phosphate donated by ATP, constituting the first step of 2 biosynthetic pathways, one leading to arginine and/or urea and the other to pyrimidine nucleotides. The small subunit (glutamine amidotransferase) binds and cleaves glutamine to supply the large subunit with the substrate ammonia.</text>
</comment>
<comment type="catalytic activity">
    <reaction evidence="7 8">
        <text>hydrogencarbonate + L-glutamine + 2 ATP + H2O = carbamoyl phosphate + L-glutamate + 2 ADP + phosphate + 2 H(+)</text>
        <dbReference type="Rhea" id="RHEA:18633"/>
        <dbReference type="ChEBI" id="CHEBI:15377"/>
        <dbReference type="ChEBI" id="CHEBI:15378"/>
        <dbReference type="ChEBI" id="CHEBI:17544"/>
        <dbReference type="ChEBI" id="CHEBI:29985"/>
        <dbReference type="ChEBI" id="CHEBI:30616"/>
        <dbReference type="ChEBI" id="CHEBI:43474"/>
        <dbReference type="ChEBI" id="CHEBI:58228"/>
        <dbReference type="ChEBI" id="CHEBI:58359"/>
        <dbReference type="ChEBI" id="CHEBI:456216"/>
        <dbReference type="EC" id="6.3.5.5"/>
    </reaction>
</comment>
<keyword evidence="3 8" id="KW-0436">Ligase</keyword>
<dbReference type="SUPFAM" id="SSF52021">
    <property type="entry name" value="Carbamoyl phosphate synthetase, small subunit N-terminal domain"/>
    <property type="match status" value="1"/>
</dbReference>
<dbReference type="InterPro" id="IPR029062">
    <property type="entry name" value="Class_I_gatase-like"/>
</dbReference>
<reference evidence="10 11" key="1">
    <citation type="submission" date="2019-01" db="EMBL/GenBank/DDBJ databases">
        <title>Draft genome sequence of Dictyobacter sp. Uno17.</title>
        <authorList>
            <person name="Wang C.M."/>
            <person name="Zheng Y."/>
            <person name="Sakai Y."/>
            <person name="Abe K."/>
            <person name="Yokota A."/>
            <person name="Yabe S."/>
        </authorList>
    </citation>
    <scope>NUCLEOTIDE SEQUENCE [LARGE SCALE GENOMIC DNA]</scope>
    <source>
        <strain evidence="10 11">Uno17</strain>
    </source>
</reference>
<dbReference type="GO" id="GO:0004088">
    <property type="term" value="F:carbamoyl-phosphate synthase (glutamine-hydrolyzing) activity"/>
    <property type="evidence" value="ECO:0007669"/>
    <property type="project" value="UniProtKB-UniRule"/>
</dbReference>
<comment type="pathway">
    <text evidence="1 8">Amino-acid biosynthesis; L-arginine biosynthesis; carbamoyl phosphate from bicarbonate: step 1/1.</text>
</comment>
<dbReference type="HAMAP" id="MF_01209">
    <property type="entry name" value="CPSase_S_chain"/>
    <property type="match status" value="1"/>
</dbReference>
<dbReference type="InterPro" id="IPR017926">
    <property type="entry name" value="GATASE"/>
</dbReference>
<evidence type="ECO:0000256" key="3">
    <source>
        <dbReference type="ARBA" id="ARBA00022598"/>
    </source>
</evidence>
<evidence type="ECO:0000313" key="11">
    <source>
        <dbReference type="Proteomes" id="UP000322530"/>
    </source>
</evidence>
<evidence type="ECO:0000256" key="7">
    <source>
        <dbReference type="ARBA" id="ARBA00048816"/>
    </source>
</evidence>
<dbReference type="EMBL" id="BIXY01000001">
    <property type="protein sequence ID" value="GCF06674.1"/>
    <property type="molecule type" value="Genomic_DNA"/>
</dbReference>
<protein>
    <recommendedName>
        <fullName evidence="8">Carbamoyl phosphate synthase small chain</fullName>
        <ecNumber evidence="8">6.3.5.5</ecNumber>
    </recommendedName>
    <alternativeName>
        <fullName evidence="8">Carbamoyl phosphate synthetase glutamine chain</fullName>
    </alternativeName>
</protein>
<accession>A0A5A5T6U9</accession>
<dbReference type="NCBIfam" id="TIGR01368">
    <property type="entry name" value="CPSaseIIsmall"/>
    <property type="match status" value="1"/>
</dbReference>
<evidence type="ECO:0000256" key="1">
    <source>
        <dbReference type="ARBA" id="ARBA00005077"/>
    </source>
</evidence>
<feature type="region of interest" description="CPSase" evidence="8">
    <location>
        <begin position="1"/>
        <end position="179"/>
    </location>
</feature>
<feature type="binding site" evidence="8">
    <location>
        <position position="230"/>
    </location>
    <ligand>
        <name>L-glutamine</name>
        <dbReference type="ChEBI" id="CHEBI:58359"/>
    </ligand>
</feature>
<dbReference type="PANTHER" id="PTHR43418:SF7">
    <property type="entry name" value="CARBAMOYL-PHOSPHATE SYNTHASE SMALL CHAIN"/>
    <property type="match status" value="1"/>
</dbReference>
<comment type="caution">
    <text evidence="10">The sequence shown here is derived from an EMBL/GenBank/DDBJ whole genome shotgun (WGS) entry which is preliminary data.</text>
</comment>
<keyword evidence="6 8" id="KW-0315">Glutamine amidotransferase</keyword>
<dbReference type="Pfam" id="PF00117">
    <property type="entry name" value="GATase"/>
    <property type="match status" value="1"/>
</dbReference>
<dbReference type="InterPro" id="IPR036480">
    <property type="entry name" value="CarbP_synth_ssu_N_sf"/>
</dbReference>
<dbReference type="EC" id="6.3.5.5" evidence="8"/>
<feature type="active site" evidence="8">
    <location>
        <position position="342"/>
    </location>
</feature>
<feature type="active site" description="Nucleophile" evidence="8">
    <location>
        <position position="258"/>
    </location>
</feature>
<gene>
    <name evidence="10" type="primary">carA_1</name>
    <name evidence="8" type="synonym">carA</name>
    <name evidence="10" type="ORF">KDI_02380</name>
</gene>
<comment type="similarity">
    <text evidence="2 8">Belongs to the CarA family.</text>
</comment>
<feature type="binding site" evidence="8">
    <location>
        <position position="300"/>
    </location>
    <ligand>
        <name>L-glutamine</name>
        <dbReference type="ChEBI" id="CHEBI:58359"/>
    </ligand>
</feature>
<evidence type="ECO:0000259" key="9">
    <source>
        <dbReference type="SMART" id="SM01097"/>
    </source>
</evidence>
<dbReference type="GO" id="GO:0005524">
    <property type="term" value="F:ATP binding"/>
    <property type="evidence" value="ECO:0007669"/>
    <property type="project" value="UniProtKB-UniRule"/>
</dbReference>
<evidence type="ECO:0000256" key="6">
    <source>
        <dbReference type="ARBA" id="ARBA00022962"/>
    </source>
</evidence>
<dbReference type="Gene3D" id="3.40.50.880">
    <property type="match status" value="1"/>
</dbReference>
<feature type="binding site" evidence="8">
    <location>
        <position position="232"/>
    </location>
    <ligand>
        <name>L-glutamine</name>
        <dbReference type="ChEBI" id="CHEBI:58359"/>
    </ligand>
</feature>
<proteinExistence type="inferred from homology"/>
<organism evidence="10 11">
    <name type="scientific">Dictyobacter arantiisoli</name>
    <dbReference type="NCBI Taxonomy" id="2014874"/>
    <lineage>
        <taxon>Bacteria</taxon>
        <taxon>Bacillati</taxon>
        <taxon>Chloroflexota</taxon>
        <taxon>Ktedonobacteria</taxon>
        <taxon>Ktedonobacterales</taxon>
        <taxon>Dictyobacteraceae</taxon>
        <taxon>Dictyobacter</taxon>
    </lineage>
</organism>
<dbReference type="PROSITE" id="PS51273">
    <property type="entry name" value="GATASE_TYPE_1"/>
    <property type="match status" value="1"/>
</dbReference>
<dbReference type="GO" id="GO:0006207">
    <property type="term" value="P:'de novo' pyrimidine nucleobase biosynthetic process"/>
    <property type="evidence" value="ECO:0007669"/>
    <property type="project" value="InterPro"/>
</dbReference>
<dbReference type="InterPro" id="IPR035686">
    <property type="entry name" value="CPSase_GATase1"/>
</dbReference>
<feature type="binding site" evidence="8">
    <location>
        <position position="303"/>
    </location>
    <ligand>
        <name>L-glutamine</name>
        <dbReference type="ChEBI" id="CHEBI:58359"/>
    </ligand>
</feature>
<evidence type="ECO:0000256" key="2">
    <source>
        <dbReference type="ARBA" id="ARBA00007800"/>
    </source>
</evidence>
<dbReference type="CDD" id="cd01744">
    <property type="entry name" value="GATase1_CPSase"/>
    <property type="match status" value="1"/>
</dbReference>
<dbReference type="UniPathway" id="UPA00068">
    <property type="reaction ID" value="UER00171"/>
</dbReference>
<dbReference type="PRINTS" id="PR00096">
    <property type="entry name" value="GATASE"/>
</dbReference>
<dbReference type="Gene3D" id="3.50.30.20">
    <property type="entry name" value="Carbamoyl-phosphate synthase small subunit, N-terminal domain"/>
    <property type="match status" value="1"/>
</dbReference>
<feature type="active site" evidence="8">
    <location>
        <position position="340"/>
    </location>
</feature>
<dbReference type="PRINTS" id="PR00097">
    <property type="entry name" value="ANTSNTHASEII"/>
</dbReference>
<feature type="binding site" evidence="8">
    <location>
        <position position="61"/>
    </location>
    <ligand>
        <name>L-glutamine</name>
        <dbReference type="ChEBI" id="CHEBI:58359"/>
    </ligand>
</feature>
<keyword evidence="8" id="KW-0055">Arginine biosynthesis</keyword>
<dbReference type="GO" id="GO:0044205">
    <property type="term" value="P:'de novo' UMP biosynthetic process"/>
    <property type="evidence" value="ECO:0007669"/>
    <property type="project" value="UniProtKB-UniRule"/>
</dbReference>
<dbReference type="Proteomes" id="UP000322530">
    <property type="component" value="Unassembled WGS sequence"/>
</dbReference>
<dbReference type="Pfam" id="PF00988">
    <property type="entry name" value="CPSase_sm_chain"/>
    <property type="match status" value="1"/>
</dbReference>
<feature type="binding site" evidence="8">
    <location>
        <position position="302"/>
    </location>
    <ligand>
        <name>L-glutamine</name>
        <dbReference type="ChEBI" id="CHEBI:58359"/>
    </ligand>
</feature>
<comment type="subunit">
    <text evidence="8">Composed of two chains; the small (or glutamine) chain promotes the hydrolysis of glutamine to ammonia, which is used by the large (or ammonia) chain to synthesize carbamoyl phosphate. Tetramer of heterodimers (alpha,beta)4.</text>
</comment>
<evidence type="ECO:0000256" key="8">
    <source>
        <dbReference type="HAMAP-Rule" id="MF_01209"/>
    </source>
</evidence>
<keyword evidence="5 8" id="KW-0067">ATP-binding</keyword>
<comment type="caution">
    <text evidence="8">Lacks conserved residue(s) required for the propagation of feature annotation.</text>
</comment>
<dbReference type="PANTHER" id="PTHR43418">
    <property type="entry name" value="MULTIFUNCTIONAL TRYPTOPHAN BIOSYNTHESIS PROTEIN-RELATED"/>
    <property type="match status" value="1"/>
</dbReference>
<dbReference type="GO" id="GO:0006541">
    <property type="term" value="P:glutamine metabolic process"/>
    <property type="evidence" value="ECO:0007669"/>
    <property type="project" value="InterPro"/>
</dbReference>
<dbReference type="SMART" id="SM01097">
    <property type="entry name" value="CPSase_sm_chain"/>
    <property type="match status" value="1"/>
</dbReference>
<dbReference type="PRINTS" id="PR00099">
    <property type="entry name" value="CPSGATASE"/>
</dbReference>
<dbReference type="GO" id="GO:0006526">
    <property type="term" value="P:L-arginine biosynthetic process"/>
    <property type="evidence" value="ECO:0007669"/>
    <property type="project" value="UniProtKB-UniRule"/>
</dbReference>
<dbReference type="AlphaFoldDB" id="A0A5A5T6U9"/>
<dbReference type="InterPro" id="IPR006274">
    <property type="entry name" value="CarbamoylP_synth_ssu"/>
</dbReference>
<feature type="binding site" evidence="8">
    <location>
        <position position="259"/>
    </location>
    <ligand>
        <name>L-glutamine</name>
        <dbReference type="ChEBI" id="CHEBI:58359"/>
    </ligand>
</feature>
<dbReference type="GO" id="GO:0004359">
    <property type="term" value="F:glutaminase activity"/>
    <property type="evidence" value="ECO:0007669"/>
    <property type="project" value="RHEA"/>
</dbReference>
<dbReference type="NCBIfam" id="NF009475">
    <property type="entry name" value="PRK12838.1"/>
    <property type="match status" value="1"/>
</dbReference>
<feature type="domain" description="Carbamoyl-phosphate synthase small subunit N-terminal" evidence="9">
    <location>
        <begin position="17"/>
        <end position="148"/>
    </location>
</feature>
<evidence type="ECO:0000313" key="10">
    <source>
        <dbReference type="EMBL" id="GCF06674.1"/>
    </source>
</evidence>
<dbReference type="InterPro" id="IPR050472">
    <property type="entry name" value="Anth_synth/Amidotransfase"/>
</dbReference>
<keyword evidence="4 8" id="KW-0547">Nucleotide-binding</keyword>
<keyword evidence="8" id="KW-0028">Amino-acid biosynthesis</keyword>
<comment type="pathway">
    <text evidence="8">Pyrimidine metabolism; UMP biosynthesis via de novo pathway; (S)-dihydroorotate from bicarbonate: step 1/3.</text>
</comment>
<dbReference type="InterPro" id="IPR002474">
    <property type="entry name" value="CarbamoylP_synth_ssu_N"/>
</dbReference>
<dbReference type="UniPathway" id="UPA00070">
    <property type="reaction ID" value="UER00115"/>
</dbReference>
<dbReference type="SUPFAM" id="SSF52317">
    <property type="entry name" value="Class I glutamine amidotransferase-like"/>
    <property type="match status" value="1"/>
</dbReference>
<sequence>MQMQILSKPAQTTRPVRYGKLILEDGMQFEGISFGAETGRAGEVVFSTGMVGYPEALTDASFAGQIMIMTYPLAGSYGVPTSQSWEDDHIHTSGLIVSNYIDTPSHAQSTMTLSEWLKQENIPALQIKDTRLLTQHIRQHGSLLGKIVFDEDIPFYDPNQENLIAQVSTRQITKIGQGPKTIALIDCGAKQNIVRCLLKRNVEVMTVPWDWDLFSSANDFHFDGILISNGPGNPKFADKTVATVRKALDNKIPTLGICMGNHLLSLAAGGETEKMKFGHRSQNQPCVMRDSQRCYITTQNHGFVVADVPPGFEPWFTNANDGTNEGIIHASQPFMSVQFHPEAAPGPVDTEWVFDYFLEKI</sequence>
<evidence type="ECO:0000256" key="5">
    <source>
        <dbReference type="ARBA" id="ARBA00022840"/>
    </source>
</evidence>